<dbReference type="GO" id="GO:0032259">
    <property type="term" value="P:methylation"/>
    <property type="evidence" value="ECO:0007669"/>
    <property type="project" value="UniProtKB-KW"/>
</dbReference>
<evidence type="ECO:0000259" key="2">
    <source>
        <dbReference type="Pfam" id="PF08241"/>
    </source>
</evidence>
<dbReference type="AlphaFoldDB" id="A0A286GYX7"/>
<dbReference type="PANTHER" id="PTHR42912:SF80">
    <property type="entry name" value="METHYLTRANSFERASE DOMAIN-CONTAINING PROTEIN"/>
    <property type="match status" value="1"/>
</dbReference>
<evidence type="ECO:0000313" key="4">
    <source>
        <dbReference type="Proteomes" id="UP000219621"/>
    </source>
</evidence>
<dbReference type="GO" id="GO:0008757">
    <property type="term" value="F:S-adenosylmethionine-dependent methyltransferase activity"/>
    <property type="evidence" value="ECO:0007669"/>
    <property type="project" value="InterPro"/>
</dbReference>
<accession>A0A286GYX7</accession>
<gene>
    <name evidence="3" type="ORF">SAMN05421508_1145</name>
</gene>
<sequence>MQTKQATRDHDGDARAASGPGRPKRMGIGLAAVKASYRRYAPVYDMIFGGVLDRGRKEAVRLMNGQPPGRVLEVGVGTGLSLPHYDPQARVVGIDLSREMLDKARDRVARHGLRHVEALEEMDARATPFPDASFDTVVSMYVLSVTPEPERLLTEMRRLCKPGGSILVVNRFSSTKPLRALMERAAEPFGDAIGFNLQMAWSTLDVLGDLETEQILPVPGFAGASLVHIRNQPKALRAAGE</sequence>
<name>A0A286GYX7_9PROT</name>
<dbReference type="InterPro" id="IPR029063">
    <property type="entry name" value="SAM-dependent_MTases_sf"/>
</dbReference>
<dbReference type="InterPro" id="IPR050508">
    <property type="entry name" value="Methyltransf_Superfamily"/>
</dbReference>
<feature type="compositionally biased region" description="Basic and acidic residues" evidence="1">
    <location>
        <begin position="1"/>
        <end position="14"/>
    </location>
</feature>
<protein>
    <submittedName>
        <fullName evidence="3">Phosphatidylethanolamine/phosphatidyl-N-methylethanolamine N-methyltransferase</fullName>
    </submittedName>
</protein>
<dbReference type="InterPro" id="IPR013216">
    <property type="entry name" value="Methyltransf_11"/>
</dbReference>
<keyword evidence="3" id="KW-0808">Transferase</keyword>
<proteinExistence type="predicted"/>
<dbReference type="SUPFAM" id="SSF53335">
    <property type="entry name" value="S-adenosyl-L-methionine-dependent methyltransferases"/>
    <property type="match status" value="1"/>
</dbReference>
<dbReference type="Pfam" id="PF08241">
    <property type="entry name" value="Methyltransf_11"/>
    <property type="match status" value="1"/>
</dbReference>
<keyword evidence="4" id="KW-1185">Reference proteome</keyword>
<dbReference type="CDD" id="cd02440">
    <property type="entry name" value="AdoMet_MTases"/>
    <property type="match status" value="1"/>
</dbReference>
<keyword evidence="3" id="KW-0489">Methyltransferase</keyword>
<reference evidence="3 4" key="1">
    <citation type="submission" date="2017-09" db="EMBL/GenBank/DDBJ databases">
        <authorList>
            <person name="Ehlers B."/>
            <person name="Leendertz F.H."/>
        </authorList>
    </citation>
    <scope>NUCLEOTIDE SEQUENCE [LARGE SCALE GENOMIC DNA]</scope>
    <source>
        <strain evidence="3 4">USBA 140</strain>
    </source>
</reference>
<dbReference type="Proteomes" id="UP000219621">
    <property type="component" value="Unassembled WGS sequence"/>
</dbReference>
<organism evidence="3 4">
    <name type="scientific">Caenispirillum bisanense</name>
    <dbReference type="NCBI Taxonomy" id="414052"/>
    <lineage>
        <taxon>Bacteria</taxon>
        <taxon>Pseudomonadati</taxon>
        <taxon>Pseudomonadota</taxon>
        <taxon>Alphaproteobacteria</taxon>
        <taxon>Rhodospirillales</taxon>
        <taxon>Novispirillaceae</taxon>
        <taxon>Caenispirillum</taxon>
    </lineage>
</organism>
<dbReference type="EMBL" id="OCNJ01000014">
    <property type="protein sequence ID" value="SOE00723.1"/>
    <property type="molecule type" value="Genomic_DNA"/>
</dbReference>
<feature type="domain" description="Methyltransferase type 11" evidence="2">
    <location>
        <begin position="72"/>
        <end position="167"/>
    </location>
</feature>
<dbReference type="Gene3D" id="3.40.50.150">
    <property type="entry name" value="Vaccinia Virus protein VP39"/>
    <property type="match status" value="1"/>
</dbReference>
<dbReference type="PANTHER" id="PTHR42912">
    <property type="entry name" value="METHYLTRANSFERASE"/>
    <property type="match status" value="1"/>
</dbReference>
<evidence type="ECO:0000256" key="1">
    <source>
        <dbReference type="SAM" id="MobiDB-lite"/>
    </source>
</evidence>
<evidence type="ECO:0000313" key="3">
    <source>
        <dbReference type="EMBL" id="SOE00723.1"/>
    </source>
</evidence>
<feature type="region of interest" description="Disordered" evidence="1">
    <location>
        <begin position="1"/>
        <end position="25"/>
    </location>
</feature>